<feature type="domain" description="GFO/IDH/MocA-like oxidoreductase" evidence="2">
    <location>
        <begin position="134"/>
        <end position="254"/>
    </location>
</feature>
<dbReference type="Gene3D" id="3.40.50.720">
    <property type="entry name" value="NAD(P)-binding Rossmann-like Domain"/>
    <property type="match status" value="1"/>
</dbReference>
<dbReference type="InterPro" id="IPR036291">
    <property type="entry name" value="NAD(P)-bd_dom_sf"/>
</dbReference>
<dbReference type="Pfam" id="PF01408">
    <property type="entry name" value="GFO_IDH_MocA"/>
    <property type="match status" value="1"/>
</dbReference>
<sequence length="341" mass="36615">MPDKIKAVLVGCGGISRAWLGALSQMPEVEVVGLVDVVEEAAHNRAEEFNLGSAFIGSNLESVLAATAPDVVFNCTIPEAHVEVTLEALSHGCHVLTEKPLADTLQGARRLVEAAASSGKMLAVMQNYRYNRGVRALKGFLDEGVIGSPHTVNVDFYIGAHFGGFRDHMRHVLLVDMAIHIFDMARFITGADPVSVYCKEWNPEGSWYDHGASAVAVFELSGGLVFNFRGSWCAEGLNTSWSGQWRVIGPKGSVSWDGEDGFRAQVVKATGGFLSELEDVQVPPYEGDKVGGHAGLIRDFVQAVLSGGQVDTVASDNIRSLAMVFAAVDSAERRLPVDITI</sequence>
<dbReference type="Proteomes" id="UP000000323">
    <property type="component" value="Chromosome 2"/>
</dbReference>
<dbReference type="SUPFAM" id="SSF51735">
    <property type="entry name" value="NAD(P)-binding Rossmann-fold domains"/>
    <property type="match status" value="1"/>
</dbReference>
<dbReference type="EMBL" id="CP001826">
    <property type="protein sequence ID" value="ACZ43494.1"/>
    <property type="molecule type" value="Genomic_DNA"/>
</dbReference>
<keyword evidence="4" id="KW-1185">Reference proteome</keyword>
<dbReference type="SUPFAM" id="SSF55347">
    <property type="entry name" value="Glyceraldehyde-3-phosphate dehydrogenase-like, C-terminal domain"/>
    <property type="match status" value="1"/>
</dbReference>
<reference evidence="4" key="1">
    <citation type="journal article" date="2010" name="Stand. Genomic Sci.">
        <title>Complete genome sequence of 'Thermobaculum terrenum' type strain (YNP1).</title>
        <authorList>
            <person name="Kiss H."/>
            <person name="Cleland D."/>
            <person name="Lapidus A."/>
            <person name="Lucas S."/>
            <person name="Glavina Del Rio T."/>
            <person name="Nolan M."/>
            <person name="Tice H."/>
            <person name="Han C."/>
            <person name="Goodwin L."/>
            <person name="Pitluck S."/>
            <person name="Liolios K."/>
            <person name="Ivanova N."/>
            <person name="Mavromatis K."/>
            <person name="Ovchinnikova G."/>
            <person name="Pati A."/>
            <person name="Chen A."/>
            <person name="Palaniappan K."/>
            <person name="Land M."/>
            <person name="Hauser L."/>
            <person name="Chang Y."/>
            <person name="Jeffries C."/>
            <person name="Lu M."/>
            <person name="Brettin T."/>
            <person name="Detter J."/>
            <person name="Goker M."/>
            <person name="Tindall B."/>
            <person name="Beck B."/>
            <person name="McDermott T."/>
            <person name="Woyke T."/>
            <person name="Bristow J."/>
            <person name="Eisen J."/>
            <person name="Markowitz V."/>
            <person name="Hugenholtz P."/>
            <person name="Kyrpides N."/>
            <person name="Klenk H."/>
            <person name="Cheng J."/>
        </authorList>
    </citation>
    <scope>NUCLEOTIDE SEQUENCE [LARGE SCALE GENOMIC DNA]</scope>
    <source>
        <strain evidence="4">ATCC BAA-798 / YNP1</strain>
    </source>
</reference>
<dbReference type="AlphaFoldDB" id="D1CIC3"/>
<proteinExistence type="predicted"/>
<protein>
    <submittedName>
        <fullName evidence="3">Oxidoreductase domain protein</fullName>
    </submittedName>
</protein>
<dbReference type="InterPro" id="IPR051450">
    <property type="entry name" value="Gfo/Idh/MocA_Oxidoreductases"/>
</dbReference>
<accession>D1CIC3</accession>
<dbReference type="Pfam" id="PF22725">
    <property type="entry name" value="GFO_IDH_MocA_C3"/>
    <property type="match status" value="1"/>
</dbReference>
<feature type="domain" description="Gfo/Idh/MocA-like oxidoreductase N-terminal" evidence="1">
    <location>
        <begin position="5"/>
        <end position="124"/>
    </location>
</feature>
<dbReference type="InterPro" id="IPR055170">
    <property type="entry name" value="GFO_IDH_MocA-like_dom"/>
</dbReference>
<dbReference type="HOGENOM" id="CLU_023194_2_1_0"/>
<dbReference type="PANTHER" id="PTHR43377:SF2">
    <property type="entry name" value="BINDING ROSSMANN FOLD OXIDOREDUCTASE, PUTATIVE (AFU_ORTHOLOGUE AFUA_4G00560)-RELATED"/>
    <property type="match status" value="1"/>
</dbReference>
<name>D1CIC3_THET1</name>
<dbReference type="GO" id="GO:0000166">
    <property type="term" value="F:nucleotide binding"/>
    <property type="evidence" value="ECO:0007669"/>
    <property type="project" value="InterPro"/>
</dbReference>
<evidence type="ECO:0000259" key="2">
    <source>
        <dbReference type="Pfam" id="PF22725"/>
    </source>
</evidence>
<dbReference type="Gene3D" id="3.30.360.10">
    <property type="entry name" value="Dihydrodipicolinate Reductase, domain 2"/>
    <property type="match status" value="1"/>
</dbReference>
<dbReference type="eggNOG" id="COG0673">
    <property type="taxonomic scope" value="Bacteria"/>
</dbReference>
<evidence type="ECO:0000259" key="1">
    <source>
        <dbReference type="Pfam" id="PF01408"/>
    </source>
</evidence>
<dbReference type="STRING" id="525904.Tter_2606"/>
<dbReference type="InterPro" id="IPR000683">
    <property type="entry name" value="Gfo/Idh/MocA-like_OxRdtase_N"/>
</dbReference>
<evidence type="ECO:0000313" key="4">
    <source>
        <dbReference type="Proteomes" id="UP000000323"/>
    </source>
</evidence>
<gene>
    <name evidence="3" type="ordered locus">Tter_2606</name>
</gene>
<dbReference type="KEGG" id="ttr:Tter_2606"/>
<evidence type="ECO:0000313" key="3">
    <source>
        <dbReference type="EMBL" id="ACZ43494.1"/>
    </source>
</evidence>
<dbReference type="PANTHER" id="PTHR43377">
    <property type="entry name" value="BILIVERDIN REDUCTASE A"/>
    <property type="match status" value="1"/>
</dbReference>
<organism evidence="3 4">
    <name type="scientific">Thermobaculum terrenum (strain ATCC BAA-798 / CCMEE 7001 / YNP1)</name>
    <dbReference type="NCBI Taxonomy" id="525904"/>
    <lineage>
        <taxon>Bacteria</taxon>
        <taxon>Bacillati</taxon>
        <taxon>Chloroflexota</taxon>
        <taxon>Chloroflexia</taxon>
        <taxon>Candidatus Thermobaculales</taxon>
        <taxon>Candidatus Thermobaculaceae</taxon>
        <taxon>Thermobaculum</taxon>
    </lineage>
</organism>
<dbReference type="RefSeq" id="WP_012876525.1">
    <property type="nucleotide sequence ID" value="NC_013526.1"/>
</dbReference>